<evidence type="ECO:0000313" key="3">
    <source>
        <dbReference type="Proteomes" id="UP000594261"/>
    </source>
</evidence>
<reference evidence="2" key="2">
    <citation type="submission" date="2021-01" db="UniProtKB">
        <authorList>
            <consortium name="EnsemblPlants"/>
        </authorList>
    </citation>
    <scope>IDENTIFICATION</scope>
</reference>
<dbReference type="EnsemblPlants" id="QL06p049455:mrna">
    <property type="protein sequence ID" value="QL06p049455:mrna"/>
    <property type="gene ID" value="QL06p049455"/>
</dbReference>
<dbReference type="AlphaFoldDB" id="A0A7N2LZC8"/>
<dbReference type="Pfam" id="PF14111">
    <property type="entry name" value="DUF4283"/>
    <property type="match status" value="1"/>
</dbReference>
<proteinExistence type="predicted"/>
<dbReference type="EMBL" id="LRBV02000006">
    <property type="status" value="NOT_ANNOTATED_CDS"/>
    <property type="molecule type" value="Genomic_DNA"/>
</dbReference>
<evidence type="ECO:0000313" key="2">
    <source>
        <dbReference type="EnsemblPlants" id="QL06p049455:mrna"/>
    </source>
</evidence>
<dbReference type="Proteomes" id="UP000594261">
    <property type="component" value="Chromosome 6"/>
</dbReference>
<sequence length="364" mass="41482">MEELTRKCDGLTLSAKEGERVVLPKKLTKAENMLAAKFLTKRALNVEAVARTFRQLWRTKESFYVSNARNNVLLFEFNLDINTEKVLQGEPWSFDRHLVILQRFNGSKAIKDLEFRVCAFWVQIHDLPFKFMTPEMTEFIGETIGPVIKSNDSMEMKGGTFMRVKVMVDVTRPLCQGRRICFNEEAEGWVALQYEPLPIFVSGVECYRTTTRTMNPMRRQYVEVKGYEQKGAQLSYRARQSASMNQLMTQGIHSRSTGENESETMMPEGQGCMAVVKASSPERTNAVECNSGFNRNSNLNKTAANFEALLEDIDKELSRDGKELNPVVMEIMKEIKGDNTTIVDNDKAILSRESVGTCLKLEEF</sequence>
<dbReference type="PANTHER" id="PTHR31286:SF167">
    <property type="entry name" value="OS09G0268800 PROTEIN"/>
    <property type="match status" value="1"/>
</dbReference>
<evidence type="ECO:0000259" key="1">
    <source>
        <dbReference type="Pfam" id="PF14111"/>
    </source>
</evidence>
<dbReference type="InterPro" id="IPR025558">
    <property type="entry name" value="DUF4283"/>
</dbReference>
<dbReference type="PANTHER" id="PTHR31286">
    <property type="entry name" value="GLYCINE-RICH CELL WALL STRUCTURAL PROTEIN 1.8-LIKE"/>
    <property type="match status" value="1"/>
</dbReference>
<protein>
    <recommendedName>
        <fullName evidence="1">DUF4283 domain-containing protein</fullName>
    </recommendedName>
</protein>
<keyword evidence="3" id="KW-1185">Reference proteome</keyword>
<reference evidence="2 3" key="1">
    <citation type="journal article" date="2016" name="G3 (Bethesda)">
        <title>First Draft Assembly and Annotation of the Genome of a California Endemic Oak Quercus lobata Nee (Fagaceae).</title>
        <authorList>
            <person name="Sork V.L."/>
            <person name="Fitz-Gibbon S.T."/>
            <person name="Puiu D."/>
            <person name="Crepeau M."/>
            <person name="Gugger P.F."/>
            <person name="Sherman R."/>
            <person name="Stevens K."/>
            <person name="Langley C.H."/>
            <person name="Pellegrini M."/>
            <person name="Salzberg S.L."/>
        </authorList>
    </citation>
    <scope>NUCLEOTIDE SEQUENCE [LARGE SCALE GENOMIC DNA]</scope>
    <source>
        <strain evidence="2 3">cv. SW786</strain>
    </source>
</reference>
<feature type="domain" description="DUF4283" evidence="1">
    <location>
        <begin position="32"/>
        <end position="105"/>
    </location>
</feature>
<name>A0A7N2LZC8_QUELO</name>
<organism evidence="2 3">
    <name type="scientific">Quercus lobata</name>
    <name type="common">Valley oak</name>
    <dbReference type="NCBI Taxonomy" id="97700"/>
    <lineage>
        <taxon>Eukaryota</taxon>
        <taxon>Viridiplantae</taxon>
        <taxon>Streptophyta</taxon>
        <taxon>Embryophyta</taxon>
        <taxon>Tracheophyta</taxon>
        <taxon>Spermatophyta</taxon>
        <taxon>Magnoliopsida</taxon>
        <taxon>eudicotyledons</taxon>
        <taxon>Gunneridae</taxon>
        <taxon>Pentapetalae</taxon>
        <taxon>rosids</taxon>
        <taxon>fabids</taxon>
        <taxon>Fagales</taxon>
        <taxon>Fagaceae</taxon>
        <taxon>Quercus</taxon>
    </lineage>
</organism>
<dbReference type="InParanoid" id="A0A7N2LZC8"/>
<dbReference type="Gramene" id="QL06p049455:mrna">
    <property type="protein sequence ID" value="QL06p049455:mrna"/>
    <property type="gene ID" value="QL06p049455"/>
</dbReference>
<accession>A0A7N2LZC8</accession>
<dbReference type="InterPro" id="IPR040256">
    <property type="entry name" value="At4g02000-like"/>
</dbReference>